<protein>
    <submittedName>
        <fullName evidence="2">Uncharacterized protein</fullName>
    </submittedName>
</protein>
<name>A0A0F9WAI2_9ZZZZ</name>
<accession>A0A0F9WAI2</accession>
<organism evidence="2">
    <name type="scientific">marine sediment metagenome</name>
    <dbReference type="NCBI Taxonomy" id="412755"/>
    <lineage>
        <taxon>unclassified sequences</taxon>
        <taxon>metagenomes</taxon>
        <taxon>ecological metagenomes</taxon>
    </lineage>
</organism>
<dbReference type="EMBL" id="LAZR01000314">
    <property type="protein sequence ID" value="KKN75143.1"/>
    <property type="molecule type" value="Genomic_DNA"/>
</dbReference>
<evidence type="ECO:0000256" key="1">
    <source>
        <dbReference type="SAM" id="MobiDB-lite"/>
    </source>
</evidence>
<reference evidence="2" key="1">
    <citation type="journal article" date="2015" name="Nature">
        <title>Complex archaea that bridge the gap between prokaryotes and eukaryotes.</title>
        <authorList>
            <person name="Spang A."/>
            <person name="Saw J.H."/>
            <person name="Jorgensen S.L."/>
            <person name="Zaremba-Niedzwiedzka K."/>
            <person name="Martijn J."/>
            <person name="Lind A.E."/>
            <person name="van Eijk R."/>
            <person name="Schleper C."/>
            <person name="Guy L."/>
            <person name="Ettema T.J."/>
        </authorList>
    </citation>
    <scope>NUCLEOTIDE SEQUENCE</scope>
</reference>
<comment type="caution">
    <text evidence="2">The sequence shown here is derived from an EMBL/GenBank/DDBJ whole genome shotgun (WGS) entry which is preliminary data.</text>
</comment>
<feature type="region of interest" description="Disordered" evidence="1">
    <location>
        <begin position="37"/>
        <end position="61"/>
    </location>
</feature>
<sequence length="61" mass="6373">MPVQEIERLSKDSKKAQIGAAISACISAEVRGGMPQDQAMAACHEQARQKGAPVPQPRGGS</sequence>
<proteinExistence type="predicted"/>
<evidence type="ECO:0000313" key="2">
    <source>
        <dbReference type="EMBL" id="KKN75143.1"/>
    </source>
</evidence>
<gene>
    <name evidence="2" type="ORF">LCGC14_0383020</name>
</gene>
<dbReference type="AlphaFoldDB" id="A0A0F9WAI2"/>